<gene>
    <name evidence="3" type="ORF">GV832_06905</name>
</gene>
<dbReference type="AlphaFoldDB" id="A0AAE4Y9S4"/>
<accession>A0AAE4Y9S4</accession>
<dbReference type="Pfam" id="PF09994">
    <property type="entry name" value="T6SS_Tle1-like_cat"/>
    <property type="match status" value="1"/>
</dbReference>
<sequence length="554" mass="61147">MSEPARKLVIFADGTANAYGGSSTNVWRMYQALDTANQRGRYFRGVGTSSNRYLRAIDGALGLGVPSTVRKAYRFLCWNYRPGDEIHLVGFSRGAFTVRTLAGMIAFQGLMPREIDGHAVTNEEMRRNTRGAWRAYRTQTAPLTGWRRFSLATIGRPLIETCSRFYRRMMGYKTHDQVETARDQGAIAPGQVKIAFMGLYDTVEAYGLPVKELLAAFDQFLWPITFRNHKVAGCVQVVRHALSLDDCRLTFHPVHCERKTPDQDIKEVWFAGSHADVGGGYPDDALAFQPLVWMADAAALRFNEAEVAKWGKRLTPAALTHDSRSGAASFYRFAPRRIAAPGAEDAALPLLHPSVREKIHEGNDGYGPVSLYRSFAWEDGAAAPPLAPRARDLAALQVITDRCQLATLILLLLSPQIGPWLAALLPWLPDPAIPGAAAIVKGTPFYLKPHVQVVVDHPVIIGLLLVLLVGLNRLAGWLGSAVQDEARVMWQPGLTLAPSPTRDRLVRLGAWLRARKTLRAAVRLGAAVAMPLLFFAGAWLMAKILLEMYWAAMS</sequence>
<dbReference type="PANTHER" id="PTHR33840:SF1">
    <property type="entry name" value="TLE1 PHOSPHOLIPASE DOMAIN-CONTAINING PROTEIN"/>
    <property type="match status" value="1"/>
</dbReference>
<dbReference type="EMBL" id="JAABNR010000005">
    <property type="protein sequence ID" value="NBZ87308.1"/>
    <property type="molecule type" value="Genomic_DNA"/>
</dbReference>
<name>A0AAE4Y9S4_9RHOB</name>
<dbReference type="RefSeq" id="WP_168774115.1">
    <property type="nucleotide sequence ID" value="NZ_JAABNR010000005.1"/>
</dbReference>
<reference evidence="3" key="1">
    <citation type="submission" date="2020-01" db="EMBL/GenBank/DDBJ databases">
        <authorList>
            <person name="Chen W.-M."/>
        </authorList>
    </citation>
    <scope>NUCLEOTIDE SEQUENCE</scope>
    <source>
        <strain evidence="3">CYK-10</strain>
    </source>
</reference>
<dbReference type="Proteomes" id="UP001193501">
    <property type="component" value="Unassembled WGS sequence"/>
</dbReference>
<proteinExistence type="predicted"/>
<evidence type="ECO:0000313" key="3">
    <source>
        <dbReference type="EMBL" id="NBZ87308.1"/>
    </source>
</evidence>
<organism evidence="3 4">
    <name type="scientific">Stagnihabitans tardus</name>
    <dbReference type="NCBI Taxonomy" id="2699202"/>
    <lineage>
        <taxon>Bacteria</taxon>
        <taxon>Pseudomonadati</taxon>
        <taxon>Pseudomonadota</taxon>
        <taxon>Alphaproteobacteria</taxon>
        <taxon>Rhodobacterales</taxon>
        <taxon>Paracoccaceae</taxon>
        <taxon>Stagnihabitans</taxon>
    </lineage>
</organism>
<dbReference type="SUPFAM" id="SSF53474">
    <property type="entry name" value="alpha/beta-Hydrolases"/>
    <property type="match status" value="1"/>
</dbReference>
<dbReference type="InterPro" id="IPR029058">
    <property type="entry name" value="AB_hydrolase_fold"/>
</dbReference>
<keyword evidence="1" id="KW-0812">Transmembrane</keyword>
<dbReference type="PANTHER" id="PTHR33840">
    <property type="match status" value="1"/>
</dbReference>
<keyword evidence="1" id="KW-0472">Membrane</keyword>
<evidence type="ECO:0000259" key="2">
    <source>
        <dbReference type="Pfam" id="PF09994"/>
    </source>
</evidence>
<protein>
    <recommendedName>
        <fullName evidence="2">T6SS Phospholipase effector Tle1-like catalytic domain-containing protein</fullName>
    </recommendedName>
</protein>
<keyword evidence="4" id="KW-1185">Reference proteome</keyword>
<feature type="transmembrane region" description="Helical" evidence="1">
    <location>
        <begin position="521"/>
        <end position="546"/>
    </location>
</feature>
<feature type="domain" description="T6SS Phospholipase effector Tle1-like catalytic" evidence="2">
    <location>
        <begin position="6"/>
        <end position="296"/>
    </location>
</feature>
<evidence type="ECO:0000313" key="4">
    <source>
        <dbReference type="Proteomes" id="UP001193501"/>
    </source>
</evidence>
<dbReference type="InterPro" id="IPR018712">
    <property type="entry name" value="Tle1-like_cat"/>
</dbReference>
<evidence type="ECO:0000256" key="1">
    <source>
        <dbReference type="SAM" id="Phobius"/>
    </source>
</evidence>
<comment type="caution">
    <text evidence="3">The sequence shown here is derived from an EMBL/GenBank/DDBJ whole genome shotgun (WGS) entry which is preliminary data.</text>
</comment>
<keyword evidence="1" id="KW-1133">Transmembrane helix</keyword>
<feature type="transmembrane region" description="Helical" evidence="1">
    <location>
        <begin position="459"/>
        <end position="479"/>
    </location>
</feature>